<name>A0A8E0R0V5_9EURO</name>
<evidence type="ECO:0000256" key="3">
    <source>
        <dbReference type="ARBA" id="ARBA00022679"/>
    </source>
</evidence>
<evidence type="ECO:0000256" key="4">
    <source>
        <dbReference type="SAM" id="Phobius"/>
    </source>
</evidence>
<comment type="similarity">
    <text evidence="1">Belongs to the glycosyltransferase 25 family.</text>
</comment>
<keyword evidence="4" id="KW-0472">Membrane</keyword>
<dbReference type="InterPro" id="IPR050757">
    <property type="entry name" value="Collagen_mod_GT25"/>
</dbReference>
<feature type="domain" description="Glycosyl transferase family 25" evidence="5">
    <location>
        <begin position="111"/>
        <end position="255"/>
    </location>
</feature>
<evidence type="ECO:0000313" key="6">
    <source>
        <dbReference type="EMBL" id="GIC92884.1"/>
    </source>
</evidence>
<dbReference type="GeneID" id="66996836"/>
<dbReference type="Pfam" id="PF01755">
    <property type="entry name" value="Glyco_transf_25"/>
    <property type="match status" value="1"/>
</dbReference>
<organism evidence="6 7">
    <name type="scientific">Aspergillus udagawae</name>
    <dbReference type="NCBI Taxonomy" id="91492"/>
    <lineage>
        <taxon>Eukaryota</taxon>
        <taxon>Fungi</taxon>
        <taxon>Dikarya</taxon>
        <taxon>Ascomycota</taxon>
        <taxon>Pezizomycotina</taxon>
        <taxon>Eurotiomycetes</taxon>
        <taxon>Eurotiomycetidae</taxon>
        <taxon>Eurotiales</taxon>
        <taxon>Aspergillaceae</taxon>
        <taxon>Aspergillus</taxon>
        <taxon>Aspergillus subgen. Fumigati</taxon>
    </lineage>
</organism>
<dbReference type="AlphaFoldDB" id="A0A8E0R0V5"/>
<gene>
    <name evidence="6" type="ORF">Aud_009359</name>
</gene>
<protein>
    <recommendedName>
        <fullName evidence="5">Glycosyl transferase family 25 domain-containing protein</fullName>
    </recommendedName>
</protein>
<dbReference type="PANTHER" id="PTHR10730:SF53">
    <property type="entry name" value="GLYCOSYLTRANSFERASE 25 FAMILY MEMBER"/>
    <property type="match status" value="1"/>
</dbReference>
<dbReference type="EMBL" id="BBXM02000007">
    <property type="protein sequence ID" value="GIC92884.1"/>
    <property type="molecule type" value="Genomic_DNA"/>
</dbReference>
<dbReference type="PANTHER" id="PTHR10730">
    <property type="entry name" value="PROCOLLAGEN-LYSINE,2-OXOGLUTARATE 5-DIOXYGENASE/GLYCOSYLTRANSFERASE 25 FAMILY MEMBER"/>
    <property type="match status" value="1"/>
</dbReference>
<dbReference type="InterPro" id="IPR002654">
    <property type="entry name" value="Glyco_trans_25"/>
</dbReference>
<feature type="transmembrane region" description="Helical" evidence="4">
    <location>
        <begin position="12"/>
        <end position="30"/>
    </location>
</feature>
<reference evidence="6" key="2">
    <citation type="submission" date="2021-01" db="EMBL/GenBank/DDBJ databases">
        <title>Pan-genome distribution and transcriptional activeness of fungal secondary metabolism genes in Aspergillus section Fumigati.</title>
        <authorList>
            <person name="Takahashi H."/>
            <person name="Umemura M."/>
            <person name="Ninomiya A."/>
            <person name="Kusuya Y."/>
            <person name="Urayama S."/>
            <person name="Shimizu M."/>
            <person name="Watanabe A."/>
            <person name="Kamei K."/>
            <person name="Yaguchi T."/>
            <person name="Hagiwara D."/>
        </authorList>
    </citation>
    <scope>NUCLEOTIDE SEQUENCE</scope>
    <source>
        <strain evidence="6">IFM 46973</strain>
    </source>
</reference>
<reference evidence="6" key="1">
    <citation type="journal article" date="2015" name="Genome Announc.">
        <title>Draft Genome Sequence of the Pathogenic Filamentous Fungus Aspergillus udagawae Strain IFM 46973T.</title>
        <authorList>
            <person name="Kusuya Y."/>
            <person name="Takahashi-Nakaguchi A."/>
            <person name="Takahashi H."/>
            <person name="Yaguchi T."/>
        </authorList>
    </citation>
    <scope>NUCLEOTIDE SEQUENCE</scope>
    <source>
        <strain evidence="6">IFM 46973</strain>
    </source>
</reference>
<evidence type="ECO:0000256" key="1">
    <source>
        <dbReference type="ARBA" id="ARBA00006721"/>
    </source>
</evidence>
<sequence length="343" mass="38324">MRRCQALSIHTLRNIVGIAAFVLIVCNVFQAEFKSFLGRIGFSGAVLAPLNDTLGFEKIAVVSTGTAWRLGGLLEAADYTHLQLDILSQPDWTDSDVDTFRGVGVPGRNIQMGPGQARCWLGHLNVWQEIISQQWATVLIMEDDADWDIAVKNQLLRLSPVIRQVTSATDRGERSPYGEAWDLLWLGHCGDYIPDDPASFVDETLPASSVYRENDGRLTNFPPHLRMVHKSVAPICTYAYALTTAAATKLYELSHHGMDKIITDHFRVWCKNGTLRCLTINPEVFHHHKQAGEISSEIAVVEGWDDLAARSKVDFTANIRYSARCSSRSKHPVACQDEYARTR</sequence>
<evidence type="ECO:0000259" key="5">
    <source>
        <dbReference type="Pfam" id="PF01755"/>
    </source>
</evidence>
<dbReference type="GO" id="GO:0016740">
    <property type="term" value="F:transferase activity"/>
    <property type="evidence" value="ECO:0007669"/>
    <property type="project" value="UniProtKB-KW"/>
</dbReference>
<proteinExistence type="inferred from homology"/>
<keyword evidence="4" id="KW-0812">Transmembrane</keyword>
<keyword evidence="4" id="KW-1133">Transmembrane helix</keyword>
<accession>A0A8E0R0V5</accession>
<dbReference type="Proteomes" id="UP000036893">
    <property type="component" value="Unassembled WGS sequence"/>
</dbReference>
<evidence type="ECO:0000256" key="2">
    <source>
        <dbReference type="ARBA" id="ARBA00022676"/>
    </source>
</evidence>
<comment type="caution">
    <text evidence="6">The sequence shown here is derived from an EMBL/GenBank/DDBJ whole genome shotgun (WGS) entry which is preliminary data.</text>
</comment>
<dbReference type="RefSeq" id="XP_043150150.1">
    <property type="nucleotide sequence ID" value="XM_043294215.1"/>
</dbReference>
<keyword evidence="2" id="KW-0328">Glycosyltransferase</keyword>
<keyword evidence="3" id="KW-0808">Transferase</keyword>
<evidence type="ECO:0000313" key="7">
    <source>
        <dbReference type="Proteomes" id="UP000036893"/>
    </source>
</evidence>